<dbReference type="CDD" id="cd16143">
    <property type="entry name" value="ARS_like"/>
    <property type="match status" value="1"/>
</dbReference>
<dbReference type="Pfam" id="PF00884">
    <property type="entry name" value="Sulfatase"/>
    <property type="match status" value="1"/>
</dbReference>
<dbReference type="Gene3D" id="3.40.720.10">
    <property type="entry name" value="Alkaline Phosphatase, subunit A"/>
    <property type="match status" value="2"/>
</dbReference>
<keyword evidence="4" id="KW-0106">Calcium</keyword>
<evidence type="ECO:0000256" key="4">
    <source>
        <dbReference type="ARBA" id="ARBA00022837"/>
    </source>
</evidence>
<evidence type="ECO:0000313" key="6">
    <source>
        <dbReference type="EMBL" id="VGO16434.1"/>
    </source>
</evidence>
<comment type="similarity">
    <text evidence="1">Belongs to the sulfatase family.</text>
</comment>
<dbReference type="PANTHER" id="PTHR42693">
    <property type="entry name" value="ARYLSULFATASE FAMILY MEMBER"/>
    <property type="match status" value="1"/>
</dbReference>
<dbReference type="SUPFAM" id="SSF53649">
    <property type="entry name" value="Alkaline phosphatase-like"/>
    <property type="match status" value="1"/>
</dbReference>
<reference evidence="6 7" key="1">
    <citation type="submission" date="2019-04" db="EMBL/GenBank/DDBJ databases">
        <authorList>
            <person name="Van Vliet M D."/>
        </authorList>
    </citation>
    <scope>NUCLEOTIDE SEQUENCE [LARGE SCALE GENOMIC DNA]</scope>
    <source>
        <strain evidence="6 7">F1</strain>
    </source>
</reference>
<dbReference type="AlphaFoldDB" id="A0A6C2UAP0"/>
<evidence type="ECO:0000256" key="1">
    <source>
        <dbReference type="ARBA" id="ARBA00008779"/>
    </source>
</evidence>
<proteinExistence type="inferred from homology"/>
<dbReference type="InterPro" id="IPR017850">
    <property type="entry name" value="Alkaline_phosphatase_core_sf"/>
</dbReference>
<dbReference type="InterPro" id="IPR000917">
    <property type="entry name" value="Sulfatase_N"/>
</dbReference>
<evidence type="ECO:0000313" key="7">
    <source>
        <dbReference type="Proteomes" id="UP000366872"/>
    </source>
</evidence>
<evidence type="ECO:0000259" key="5">
    <source>
        <dbReference type="Pfam" id="PF00884"/>
    </source>
</evidence>
<organism evidence="6 7">
    <name type="scientific">Pontiella desulfatans</name>
    <dbReference type="NCBI Taxonomy" id="2750659"/>
    <lineage>
        <taxon>Bacteria</taxon>
        <taxon>Pseudomonadati</taxon>
        <taxon>Kiritimatiellota</taxon>
        <taxon>Kiritimatiellia</taxon>
        <taxon>Kiritimatiellales</taxon>
        <taxon>Pontiellaceae</taxon>
        <taxon>Pontiella</taxon>
    </lineage>
</organism>
<gene>
    <name evidence="6" type="primary">atsA_260</name>
    <name evidence="6" type="ORF">PDESU_05025</name>
</gene>
<dbReference type="InterPro" id="IPR050738">
    <property type="entry name" value="Sulfatase"/>
</dbReference>
<feature type="domain" description="Sulfatase N-terminal" evidence="5">
    <location>
        <begin position="22"/>
        <end position="390"/>
    </location>
</feature>
<dbReference type="Proteomes" id="UP000366872">
    <property type="component" value="Unassembled WGS sequence"/>
</dbReference>
<protein>
    <submittedName>
        <fullName evidence="6">Arylsulfatase</fullName>
    </submittedName>
</protein>
<dbReference type="PANTHER" id="PTHR42693:SF33">
    <property type="entry name" value="ARYLSULFATASE"/>
    <property type="match status" value="1"/>
</dbReference>
<evidence type="ECO:0000256" key="3">
    <source>
        <dbReference type="ARBA" id="ARBA00022801"/>
    </source>
</evidence>
<dbReference type="RefSeq" id="WP_136081944.1">
    <property type="nucleotide sequence ID" value="NZ_CAAHFG010000003.1"/>
</dbReference>
<keyword evidence="3" id="KW-0378">Hydrolase</keyword>
<dbReference type="GO" id="GO:0046872">
    <property type="term" value="F:metal ion binding"/>
    <property type="evidence" value="ECO:0007669"/>
    <property type="project" value="UniProtKB-KW"/>
</dbReference>
<name>A0A6C2UAP0_PONDE</name>
<evidence type="ECO:0000256" key="2">
    <source>
        <dbReference type="ARBA" id="ARBA00022723"/>
    </source>
</evidence>
<sequence length="498" mass="54945">MRSYIGILIFTLVGNLLAQQRPNVVVVLADDLGPGDIGFYHRQRTGEKELIPTPNMDRLIAEGMRFDDAHSAAPLCAPSRFGMLTGSYSYRNYKPFGVWGSWEKTGLAPRFTTSGKIAQAAGYATAFFGKSGMGGDFKVVDAETDFAWKDRYKKYDLARRTNGPNQWGFDYSFELPSGIQNHPFAFYENGQWMPLKPDSEWKMIGPKQNAYDISRKHNDLTQVGDSNWDPTLAGPLLAEKAKAFIERQVKTSPTQPFFMYYCTQAVHIPHTPPKELNGVKIAGTTPGPHGDMIKELDAQVGVLIQTLEKAGIFDNTLFIVTSDNGGLAADPEAEKLGHDPTNGWNGLKGAVREGGHRVPFMATWPGVIEPGTQSGETISALDVVATLAAVCGQEISRNQVMDSVNLLPLLKQEKGAKGHAVLVHYSQGGSAALRQDEWKLHVYGKNLTNLKPKLLYNLESNPQEDESKNLLNNPEYAERAERMLQTLQECIKGPTAEL</sequence>
<dbReference type="EMBL" id="CAAHFG010000003">
    <property type="protein sequence ID" value="VGO16434.1"/>
    <property type="molecule type" value="Genomic_DNA"/>
</dbReference>
<keyword evidence="7" id="KW-1185">Reference proteome</keyword>
<dbReference type="PROSITE" id="PS00523">
    <property type="entry name" value="SULFATASE_1"/>
    <property type="match status" value="1"/>
</dbReference>
<accession>A0A6C2UAP0</accession>
<dbReference type="GO" id="GO:0004065">
    <property type="term" value="F:arylsulfatase activity"/>
    <property type="evidence" value="ECO:0007669"/>
    <property type="project" value="TreeGrafter"/>
</dbReference>
<keyword evidence="2" id="KW-0479">Metal-binding</keyword>
<dbReference type="InterPro" id="IPR024607">
    <property type="entry name" value="Sulfatase_CS"/>
</dbReference>